<dbReference type="InterPro" id="IPR002347">
    <property type="entry name" value="SDR_fam"/>
</dbReference>
<dbReference type="AlphaFoldDB" id="S0NRN3"/>
<organism evidence="4 5">
    <name type="scientific">Enterococcus sulfureus ATCC 49903</name>
    <dbReference type="NCBI Taxonomy" id="1140003"/>
    <lineage>
        <taxon>Bacteria</taxon>
        <taxon>Bacillati</taxon>
        <taxon>Bacillota</taxon>
        <taxon>Bacilli</taxon>
        <taxon>Lactobacillales</taxon>
        <taxon>Enterococcaceae</taxon>
        <taxon>Enterococcus</taxon>
    </lineage>
</organism>
<dbReference type="PROSITE" id="PS00061">
    <property type="entry name" value="ADH_SHORT"/>
    <property type="match status" value="1"/>
</dbReference>
<evidence type="ECO:0000256" key="1">
    <source>
        <dbReference type="ARBA" id="ARBA00006484"/>
    </source>
</evidence>
<sequence>MKTYTVITGASAGIGKATARVFASQGKNLILIARRKEALVQLKETLNTNFPNSEVIIKVVDLSEIKNCYRLFDELEHLSIDTWINNAGVGMYSHIVDQDFMRTEQLLRLNIEAVTILSMLFVKKYADVDQTQLINVSSAGGYTVVPTAITYCGTKFYVSAFTEGLAHELNETKAKMKAKVLAPAATKTEFGAVANQVESYDYDKAFGTYHTSEELAEFLWELYQSDQIVGYVSRERHEFELSGAKFDYSGNSARNQVLQK</sequence>
<dbReference type="STRING" id="1140003.OMY_00989"/>
<dbReference type="eggNOG" id="COG0300">
    <property type="taxonomic scope" value="Bacteria"/>
</dbReference>
<evidence type="ECO:0000256" key="2">
    <source>
        <dbReference type="ARBA" id="ARBA00023002"/>
    </source>
</evidence>
<evidence type="ECO:0000256" key="3">
    <source>
        <dbReference type="RuleBase" id="RU000363"/>
    </source>
</evidence>
<dbReference type="PANTHER" id="PTHR42901">
    <property type="entry name" value="ALCOHOL DEHYDROGENASE"/>
    <property type="match status" value="1"/>
</dbReference>
<evidence type="ECO:0000313" key="4">
    <source>
        <dbReference type="EMBL" id="EOT83964.1"/>
    </source>
</evidence>
<dbReference type="RefSeq" id="WP_016185441.1">
    <property type="nucleotide sequence ID" value="NZ_ASWO01000005.1"/>
</dbReference>
<dbReference type="PANTHER" id="PTHR42901:SF1">
    <property type="entry name" value="ALCOHOL DEHYDROGENASE"/>
    <property type="match status" value="1"/>
</dbReference>
<accession>S0NRN3</accession>
<dbReference type="GO" id="GO:0016491">
    <property type="term" value="F:oxidoreductase activity"/>
    <property type="evidence" value="ECO:0007669"/>
    <property type="project" value="UniProtKB-KW"/>
</dbReference>
<evidence type="ECO:0000313" key="5">
    <source>
        <dbReference type="Proteomes" id="UP000015961"/>
    </source>
</evidence>
<dbReference type="InterPro" id="IPR036291">
    <property type="entry name" value="NAD(P)-bd_dom_sf"/>
</dbReference>
<proteinExistence type="inferred from homology"/>
<comment type="similarity">
    <text evidence="1 3">Belongs to the short-chain dehydrogenases/reductases (SDR) family.</text>
</comment>
<dbReference type="SUPFAM" id="SSF51735">
    <property type="entry name" value="NAD(P)-binding Rossmann-fold domains"/>
    <property type="match status" value="1"/>
</dbReference>
<dbReference type="Proteomes" id="UP000015961">
    <property type="component" value="Unassembled WGS sequence"/>
</dbReference>
<reference evidence="4 5" key="1">
    <citation type="submission" date="2013-03" db="EMBL/GenBank/DDBJ databases">
        <title>The Genome Sequence of Enterococcus sulfureus ATCC_49903 (PacBio/Illumina hybrid assembly).</title>
        <authorList>
            <consortium name="The Broad Institute Genomics Platform"/>
            <consortium name="The Broad Institute Genome Sequencing Center for Infectious Disease"/>
            <person name="Earl A."/>
            <person name="Russ C."/>
            <person name="Gilmore M."/>
            <person name="Surin D."/>
            <person name="Walker B."/>
            <person name="Young S."/>
            <person name="Zeng Q."/>
            <person name="Gargeya S."/>
            <person name="Fitzgerald M."/>
            <person name="Haas B."/>
            <person name="Abouelleil A."/>
            <person name="Allen A.W."/>
            <person name="Alvarado L."/>
            <person name="Arachchi H.M."/>
            <person name="Berlin A.M."/>
            <person name="Chapman S.B."/>
            <person name="Gainer-Dewar J."/>
            <person name="Goldberg J."/>
            <person name="Griggs A."/>
            <person name="Gujja S."/>
            <person name="Hansen M."/>
            <person name="Howarth C."/>
            <person name="Imamovic A."/>
            <person name="Ireland A."/>
            <person name="Larimer J."/>
            <person name="McCowan C."/>
            <person name="Murphy C."/>
            <person name="Pearson M."/>
            <person name="Poon T.W."/>
            <person name="Priest M."/>
            <person name="Roberts A."/>
            <person name="Saif S."/>
            <person name="Shea T."/>
            <person name="Sisk P."/>
            <person name="Sykes S."/>
            <person name="Wortman J."/>
            <person name="Nusbaum C."/>
            <person name="Birren B."/>
        </authorList>
    </citation>
    <scope>NUCLEOTIDE SEQUENCE [LARGE SCALE GENOMIC DNA]</scope>
    <source>
        <strain evidence="4 5">ATCC 49903</strain>
    </source>
</reference>
<name>S0NRN3_9ENTE</name>
<keyword evidence="5" id="KW-1185">Reference proteome</keyword>
<keyword evidence="2" id="KW-0560">Oxidoreductase</keyword>
<dbReference type="PRINTS" id="PR00081">
    <property type="entry name" value="GDHRDH"/>
</dbReference>
<dbReference type="OrthoDB" id="9775296at2"/>
<dbReference type="PRINTS" id="PR00080">
    <property type="entry name" value="SDRFAMILY"/>
</dbReference>
<dbReference type="Gene3D" id="3.40.50.720">
    <property type="entry name" value="NAD(P)-binding Rossmann-like Domain"/>
    <property type="match status" value="1"/>
</dbReference>
<dbReference type="PATRIC" id="fig|1140003.3.peg.946"/>
<dbReference type="EMBL" id="ASWO01000005">
    <property type="protein sequence ID" value="EOT83964.1"/>
    <property type="molecule type" value="Genomic_DNA"/>
</dbReference>
<dbReference type="InterPro" id="IPR020904">
    <property type="entry name" value="Sc_DH/Rdtase_CS"/>
</dbReference>
<dbReference type="Pfam" id="PF00106">
    <property type="entry name" value="adh_short"/>
    <property type="match status" value="1"/>
</dbReference>
<comment type="caution">
    <text evidence="4">The sequence shown here is derived from an EMBL/GenBank/DDBJ whole genome shotgun (WGS) entry which is preliminary data.</text>
</comment>
<protein>
    <recommendedName>
        <fullName evidence="6">Oxidoreductase</fullName>
    </recommendedName>
</protein>
<evidence type="ECO:0008006" key="6">
    <source>
        <dbReference type="Google" id="ProtNLM"/>
    </source>
</evidence>
<gene>
    <name evidence="4" type="ORF">I573_01689</name>
</gene>